<evidence type="ECO:0000256" key="1">
    <source>
        <dbReference type="ARBA" id="ARBA00022714"/>
    </source>
</evidence>
<dbReference type="RefSeq" id="WP_101534703.1">
    <property type="nucleotide sequence ID" value="NZ_JBFHIU010000010.1"/>
</dbReference>
<evidence type="ECO:0000256" key="2">
    <source>
        <dbReference type="ARBA" id="ARBA00022723"/>
    </source>
</evidence>
<dbReference type="OrthoDB" id="9800776at2"/>
<accession>A0A2N5XP12</accession>
<evidence type="ECO:0000256" key="4">
    <source>
        <dbReference type="ARBA" id="ARBA00023014"/>
    </source>
</evidence>
<gene>
    <name evidence="6" type="ORF">C0081_15330</name>
</gene>
<comment type="caution">
    <text evidence="6">The sequence shown here is derived from an EMBL/GenBank/DDBJ whole genome shotgun (WGS) entry which is preliminary data.</text>
</comment>
<organism evidence="6 7">
    <name type="scientific">Cohaesibacter celericrescens</name>
    <dbReference type="NCBI Taxonomy" id="2067669"/>
    <lineage>
        <taxon>Bacteria</taxon>
        <taxon>Pseudomonadati</taxon>
        <taxon>Pseudomonadota</taxon>
        <taxon>Alphaproteobacteria</taxon>
        <taxon>Hyphomicrobiales</taxon>
        <taxon>Cohaesibacteraceae</taxon>
    </lineage>
</organism>
<reference evidence="6 7" key="1">
    <citation type="submission" date="2018-01" db="EMBL/GenBank/DDBJ databases">
        <title>The draft genome sequence of Cohaesibacter sp. H1304.</title>
        <authorList>
            <person name="Wang N.-N."/>
            <person name="Du Z.-J."/>
        </authorList>
    </citation>
    <scope>NUCLEOTIDE SEQUENCE [LARGE SCALE GENOMIC DNA]</scope>
    <source>
        <strain evidence="6 7">H1304</strain>
    </source>
</reference>
<feature type="domain" description="Rieske" evidence="5">
    <location>
        <begin position="20"/>
        <end position="117"/>
    </location>
</feature>
<protein>
    <submittedName>
        <fullName evidence="6">(2Fe-2S)-binding protein</fullName>
    </submittedName>
</protein>
<keyword evidence="4" id="KW-0411">Iron-sulfur</keyword>
<keyword evidence="2" id="KW-0479">Metal-binding</keyword>
<evidence type="ECO:0000259" key="5">
    <source>
        <dbReference type="PROSITE" id="PS51296"/>
    </source>
</evidence>
<keyword evidence="3" id="KW-0408">Iron</keyword>
<dbReference type="GO" id="GO:0046872">
    <property type="term" value="F:metal ion binding"/>
    <property type="evidence" value="ECO:0007669"/>
    <property type="project" value="UniProtKB-KW"/>
</dbReference>
<dbReference type="EMBL" id="PKUQ01000031">
    <property type="protein sequence ID" value="PLW76269.1"/>
    <property type="molecule type" value="Genomic_DNA"/>
</dbReference>
<evidence type="ECO:0000313" key="7">
    <source>
        <dbReference type="Proteomes" id="UP000234881"/>
    </source>
</evidence>
<keyword evidence="1" id="KW-0001">2Fe-2S</keyword>
<name>A0A2N5XP12_9HYPH</name>
<evidence type="ECO:0000256" key="3">
    <source>
        <dbReference type="ARBA" id="ARBA00023004"/>
    </source>
</evidence>
<dbReference type="PANTHER" id="PTHR40261">
    <property type="match status" value="1"/>
</dbReference>
<keyword evidence="7" id="KW-1185">Reference proteome</keyword>
<dbReference type="PROSITE" id="PS51296">
    <property type="entry name" value="RIESKE"/>
    <property type="match status" value="1"/>
</dbReference>
<dbReference type="AlphaFoldDB" id="A0A2N5XP12"/>
<dbReference type="PANTHER" id="PTHR40261:SF1">
    <property type="entry name" value="RIESKE DOMAIN-CONTAINING PROTEIN"/>
    <property type="match status" value="1"/>
</dbReference>
<dbReference type="InterPro" id="IPR036922">
    <property type="entry name" value="Rieske_2Fe-2S_sf"/>
</dbReference>
<dbReference type="Proteomes" id="UP000234881">
    <property type="component" value="Unassembled WGS sequence"/>
</dbReference>
<proteinExistence type="predicted"/>
<sequence>MTDQIPLCQVNALDHTGAFGITVQTATGGFEVLLVKDPSASSNEPVVRAYRNACPHIATPLETFDHEFIDKQNPALLVCSTHGARFRISDGHCISGPCKGTALIRLNIKIQNNEIFLIPPKSSPLVEENAQQNGKET</sequence>
<evidence type="ECO:0000313" key="6">
    <source>
        <dbReference type="EMBL" id="PLW76269.1"/>
    </source>
</evidence>
<dbReference type="SUPFAM" id="SSF50022">
    <property type="entry name" value="ISP domain"/>
    <property type="match status" value="1"/>
</dbReference>
<dbReference type="GO" id="GO:0051537">
    <property type="term" value="F:2 iron, 2 sulfur cluster binding"/>
    <property type="evidence" value="ECO:0007669"/>
    <property type="project" value="UniProtKB-KW"/>
</dbReference>
<dbReference type="CDD" id="cd03467">
    <property type="entry name" value="Rieske"/>
    <property type="match status" value="1"/>
</dbReference>
<dbReference type="Pfam" id="PF00355">
    <property type="entry name" value="Rieske"/>
    <property type="match status" value="1"/>
</dbReference>
<dbReference type="Gene3D" id="2.102.10.10">
    <property type="entry name" value="Rieske [2Fe-2S] iron-sulphur domain"/>
    <property type="match status" value="1"/>
</dbReference>
<dbReference type="InterPro" id="IPR017941">
    <property type="entry name" value="Rieske_2Fe-2S"/>
</dbReference>